<dbReference type="InterPro" id="IPR008969">
    <property type="entry name" value="CarboxyPept-like_regulatory"/>
</dbReference>
<dbReference type="RefSeq" id="WP_068821571.1">
    <property type="nucleotide sequence ID" value="NZ_LWHJ01000022.1"/>
</dbReference>
<dbReference type="Gene3D" id="2.170.130.10">
    <property type="entry name" value="TonB-dependent receptor, plug domain"/>
    <property type="match status" value="1"/>
</dbReference>
<proteinExistence type="inferred from homology"/>
<dbReference type="Proteomes" id="UP000078459">
    <property type="component" value="Unassembled WGS sequence"/>
</dbReference>
<keyword evidence="4 8" id="KW-0812">Transmembrane</keyword>
<gene>
    <name evidence="12" type="ORF">A5893_05115</name>
</gene>
<feature type="domain" description="TonB-dependent receptor plug" evidence="11">
    <location>
        <begin position="139"/>
        <end position="267"/>
    </location>
</feature>
<dbReference type="InterPro" id="IPR023997">
    <property type="entry name" value="TonB-dep_OMP_SusC/RagA_CS"/>
</dbReference>
<feature type="domain" description="TonB-dependent receptor-like beta-barrel" evidence="10">
    <location>
        <begin position="437"/>
        <end position="1020"/>
    </location>
</feature>
<dbReference type="PROSITE" id="PS52016">
    <property type="entry name" value="TONB_DEPENDENT_REC_3"/>
    <property type="match status" value="1"/>
</dbReference>
<dbReference type="GO" id="GO:0009279">
    <property type="term" value="C:cell outer membrane"/>
    <property type="evidence" value="ECO:0007669"/>
    <property type="project" value="UniProtKB-SubCell"/>
</dbReference>
<reference evidence="12 13" key="1">
    <citation type="submission" date="2016-04" db="EMBL/GenBank/DDBJ databases">
        <authorList>
            <person name="Evans L.H."/>
            <person name="Alamgir A."/>
            <person name="Owens N."/>
            <person name="Weber N.D."/>
            <person name="Virtaneva K."/>
            <person name="Barbian K."/>
            <person name="Babar A."/>
            <person name="Rosenke K."/>
        </authorList>
    </citation>
    <scope>NUCLEOTIDE SEQUENCE [LARGE SCALE GENOMIC DNA]</scope>
    <source>
        <strain evidence="12 13">CCM 8644</strain>
    </source>
</reference>
<evidence type="ECO:0000259" key="11">
    <source>
        <dbReference type="Pfam" id="PF07715"/>
    </source>
</evidence>
<dbReference type="SUPFAM" id="SSF49464">
    <property type="entry name" value="Carboxypeptidase regulatory domain-like"/>
    <property type="match status" value="1"/>
</dbReference>
<sequence>MKKIFGEFLIPYQLIWSLNKKRLALLVCTIFTGLFIFVNQNSYAQEARKPMSGTVTDETGEKLPGVSVKVKGQERVTQTNIDGQYSFNVVPNAVLVFSYLGYETKEVPIAGKEILNVVLKVSASALEEVVVVGYGTVAKSDLTGSVSTVKLKDVNENKVVSISEALQGKIAGVNIVTNTGEPGGAITFNIRGMTSITGSNQPLIVVDGQPIESAFSATSAGQGLDGGAEIPPADPLASINPNDIASIEILKDASSTAIYGSRGANGVVLITTKSGSGTKDQVSFSTRFDMSQIPKQLDMLSSYEYMIMKNEANVNDGKAPVYNDNTLDSISKALNINWQDEVYRNAISQDHQISITGKDQKYSYLLSGNYSDQQSVIQKAGYKRGGVRLNYERQISPKLTVGLRTYLSVADRKFGLQSNWTGILGSTVVLGALSFNPLQNPYDPETGDFDEDLANGPLLLINKVIDRTSIRTVLSNFNADYKISKDLTYTLKAGINEIYSLRNVYYPTGTFIGNSAPGGSATRADNRNANYVIDNLLTYKKNIAKKHAINAVAGYSYQRWFNNSTSVTNLGFPSNTLTYNNPAGAAFPGRTFYNLNERALMSVLGRANYSYDKRYLLTLTARYDGSTRLSPGNKWNLYPSVGLGWNVSNEDFFKEKLDFMSLLKVRASIGVAGNDNIRVGGSQASYSLNYYPFGSNINPNYVISDFDNPTLRWESTTKYNAGVDLGFMKDKLNFSIDYYKHVTTDLLVNLTLPGSVGYGNYFTNVGEIMNQGLDVEGSYYITRKNFNLTLGANFSIFNNKVVSLGEGGTIFGRTFFAGGAILLGQPVTAAFVGEQISNFYGYRTGGIYQNQAEIDNDPALANDNGRSLIRPGMIKYLDLNNDGQISGDDRTIIGNPTPDFTFGFNPSISYKKLTASMTIFGSYGGELLNLNRWMVGSNHANTTYNSLRDSYEGRWYGEGTSNLYPRLTTDAVRLQQRFPDWMVEDASFVRLQNLTFGYNFKTPQSLKISSLRVFLTGTNLFTITNYSGYDPNVNSFGQSSIDNGIDLGTLPQARSFSAGFQLTF</sequence>
<dbReference type="InterPro" id="IPR036942">
    <property type="entry name" value="Beta-barrel_TonB_sf"/>
</dbReference>
<name>A0A179DHG0_9SPHI</name>
<evidence type="ECO:0000313" key="12">
    <source>
        <dbReference type="EMBL" id="OAQ40334.1"/>
    </source>
</evidence>
<dbReference type="Gene3D" id="2.60.40.1120">
    <property type="entry name" value="Carboxypeptidase-like, regulatory domain"/>
    <property type="match status" value="1"/>
</dbReference>
<keyword evidence="2 8" id="KW-0813">Transport</keyword>
<evidence type="ECO:0000256" key="6">
    <source>
        <dbReference type="ARBA" id="ARBA00023136"/>
    </source>
</evidence>
<keyword evidence="5 9" id="KW-0798">TonB box</keyword>
<dbReference type="Pfam" id="PF00593">
    <property type="entry name" value="TonB_dep_Rec_b-barrel"/>
    <property type="match status" value="1"/>
</dbReference>
<reference evidence="12 13" key="2">
    <citation type="submission" date="2016-06" db="EMBL/GenBank/DDBJ databases">
        <title>Pedobacter psychrophilus sp. nov., isolated from Antarctic fragmentary rock.</title>
        <authorList>
            <person name="Svec P."/>
        </authorList>
    </citation>
    <scope>NUCLEOTIDE SEQUENCE [LARGE SCALE GENOMIC DNA]</scope>
    <source>
        <strain evidence="12 13">CCM 8644</strain>
    </source>
</reference>
<evidence type="ECO:0000256" key="5">
    <source>
        <dbReference type="ARBA" id="ARBA00023077"/>
    </source>
</evidence>
<evidence type="ECO:0000313" key="13">
    <source>
        <dbReference type="Proteomes" id="UP000078459"/>
    </source>
</evidence>
<evidence type="ECO:0000256" key="8">
    <source>
        <dbReference type="PROSITE-ProRule" id="PRU01360"/>
    </source>
</evidence>
<evidence type="ECO:0000259" key="10">
    <source>
        <dbReference type="Pfam" id="PF00593"/>
    </source>
</evidence>
<dbReference type="NCBIfam" id="TIGR04057">
    <property type="entry name" value="SusC_RagA_signa"/>
    <property type="match status" value="1"/>
</dbReference>
<dbReference type="InterPro" id="IPR039426">
    <property type="entry name" value="TonB-dep_rcpt-like"/>
</dbReference>
<evidence type="ECO:0000256" key="9">
    <source>
        <dbReference type="RuleBase" id="RU003357"/>
    </source>
</evidence>
<dbReference type="InterPro" id="IPR037066">
    <property type="entry name" value="Plug_dom_sf"/>
</dbReference>
<evidence type="ECO:0000256" key="4">
    <source>
        <dbReference type="ARBA" id="ARBA00022692"/>
    </source>
</evidence>
<dbReference type="InterPro" id="IPR000531">
    <property type="entry name" value="Beta-barrel_TonB"/>
</dbReference>
<organism evidence="12 13">
    <name type="scientific">Pedobacter psychrophilus</name>
    <dbReference type="NCBI Taxonomy" id="1826909"/>
    <lineage>
        <taxon>Bacteria</taxon>
        <taxon>Pseudomonadati</taxon>
        <taxon>Bacteroidota</taxon>
        <taxon>Sphingobacteriia</taxon>
        <taxon>Sphingobacteriales</taxon>
        <taxon>Sphingobacteriaceae</taxon>
        <taxon>Pedobacter</taxon>
    </lineage>
</organism>
<dbReference type="STRING" id="1826909.A5893_05115"/>
<accession>A0A179DHG0</accession>
<keyword evidence="6 8" id="KW-0472">Membrane</keyword>
<dbReference type="Pfam" id="PF07715">
    <property type="entry name" value="Plug"/>
    <property type="match status" value="1"/>
</dbReference>
<dbReference type="Gene3D" id="2.40.170.20">
    <property type="entry name" value="TonB-dependent receptor, beta-barrel domain"/>
    <property type="match status" value="1"/>
</dbReference>
<comment type="subcellular location">
    <subcellularLocation>
        <location evidence="1 8">Cell outer membrane</location>
        <topology evidence="1 8">Multi-pass membrane protein</topology>
    </subcellularLocation>
</comment>
<keyword evidence="3 8" id="KW-1134">Transmembrane beta strand</keyword>
<keyword evidence="7 8" id="KW-0998">Cell outer membrane</keyword>
<dbReference type="SUPFAM" id="SSF56935">
    <property type="entry name" value="Porins"/>
    <property type="match status" value="1"/>
</dbReference>
<protein>
    <recommendedName>
        <fullName evidence="14">SusC/RagA family TonB-linked outer membrane protein</fullName>
    </recommendedName>
</protein>
<evidence type="ECO:0000256" key="2">
    <source>
        <dbReference type="ARBA" id="ARBA00022448"/>
    </source>
</evidence>
<dbReference type="EMBL" id="LWHJ01000022">
    <property type="protein sequence ID" value="OAQ40334.1"/>
    <property type="molecule type" value="Genomic_DNA"/>
</dbReference>
<dbReference type="OrthoDB" id="9768177at2"/>
<dbReference type="Pfam" id="PF13715">
    <property type="entry name" value="CarbopepD_reg_2"/>
    <property type="match status" value="1"/>
</dbReference>
<dbReference type="NCBIfam" id="TIGR04056">
    <property type="entry name" value="OMP_RagA_SusC"/>
    <property type="match status" value="1"/>
</dbReference>
<evidence type="ECO:0008006" key="14">
    <source>
        <dbReference type="Google" id="ProtNLM"/>
    </source>
</evidence>
<dbReference type="FunFam" id="2.170.130.10:FF:000008">
    <property type="entry name" value="SusC/RagA family TonB-linked outer membrane protein"/>
    <property type="match status" value="1"/>
</dbReference>
<keyword evidence="13" id="KW-1185">Reference proteome</keyword>
<dbReference type="InterPro" id="IPR012910">
    <property type="entry name" value="Plug_dom"/>
</dbReference>
<evidence type="ECO:0000256" key="1">
    <source>
        <dbReference type="ARBA" id="ARBA00004571"/>
    </source>
</evidence>
<comment type="similarity">
    <text evidence="8 9">Belongs to the TonB-dependent receptor family.</text>
</comment>
<evidence type="ECO:0000256" key="7">
    <source>
        <dbReference type="ARBA" id="ARBA00023237"/>
    </source>
</evidence>
<evidence type="ECO:0000256" key="3">
    <source>
        <dbReference type="ARBA" id="ARBA00022452"/>
    </source>
</evidence>
<comment type="caution">
    <text evidence="12">The sequence shown here is derived from an EMBL/GenBank/DDBJ whole genome shotgun (WGS) entry which is preliminary data.</text>
</comment>
<dbReference type="AlphaFoldDB" id="A0A179DHG0"/>
<dbReference type="InterPro" id="IPR023996">
    <property type="entry name" value="TonB-dep_OMP_SusC/RagA"/>
</dbReference>